<accession>I2H9V7</accession>
<dbReference type="PIRSF" id="PIRSF007936">
    <property type="entry name" value="SRB6"/>
    <property type="match status" value="1"/>
</dbReference>
<dbReference type="Gene3D" id="6.10.280.160">
    <property type="entry name" value="Mediator of RNA polymerase II transcription subunit 22"/>
    <property type="match status" value="1"/>
</dbReference>
<evidence type="ECO:0000256" key="4">
    <source>
        <dbReference type="ARBA" id="ARBA00023163"/>
    </source>
</evidence>
<keyword evidence="4" id="KW-0804">Transcription</keyword>
<dbReference type="GO" id="GO:0070847">
    <property type="term" value="C:core mediator complex"/>
    <property type="evidence" value="ECO:0007669"/>
    <property type="project" value="EnsemblFungi"/>
</dbReference>
<feature type="region of interest" description="Disordered" evidence="6">
    <location>
        <begin position="37"/>
        <end position="58"/>
    </location>
</feature>
<evidence type="ECO:0000256" key="3">
    <source>
        <dbReference type="ARBA" id="ARBA00023015"/>
    </source>
</evidence>
<keyword evidence="8" id="KW-1185">Reference proteome</keyword>
<dbReference type="GO" id="GO:0060261">
    <property type="term" value="P:positive regulation of transcription initiation by RNA polymerase II"/>
    <property type="evidence" value="ECO:0007669"/>
    <property type="project" value="EnsemblFungi"/>
</dbReference>
<evidence type="ECO:0000313" key="7">
    <source>
        <dbReference type="EMBL" id="CCH63159.1"/>
    </source>
</evidence>
<dbReference type="GO" id="GO:0032968">
    <property type="term" value="P:positive regulation of transcription elongation by RNA polymerase II"/>
    <property type="evidence" value="ECO:0007669"/>
    <property type="project" value="EnsemblFungi"/>
</dbReference>
<dbReference type="STRING" id="1071380.I2H9V7"/>
<evidence type="ECO:0000256" key="2">
    <source>
        <dbReference type="ARBA" id="ARBA00005942"/>
    </source>
</evidence>
<dbReference type="RefSeq" id="XP_004182678.1">
    <property type="nucleotide sequence ID" value="XM_004182630.1"/>
</dbReference>
<protein>
    <recommendedName>
        <fullName evidence="9">Mediator of RNA polymerase II transcription subunit 22</fullName>
    </recommendedName>
</protein>
<dbReference type="OMA" id="WLLTQIP"/>
<dbReference type="GO" id="GO:0016592">
    <property type="term" value="C:mediator complex"/>
    <property type="evidence" value="ECO:0007669"/>
    <property type="project" value="InterPro"/>
</dbReference>
<proteinExistence type="inferred from homology"/>
<dbReference type="InterPro" id="IPR016530">
    <property type="entry name" value="Med22_Saccharomyce"/>
</dbReference>
<evidence type="ECO:0000256" key="6">
    <source>
        <dbReference type="SAM" id="MobiDB-lite"/>
    </source>
</evidence>
<comment type="similarity">
    <text evidence="2">Belongs to the Mediator complex subunit 22 family.</text>
</comment>
<dbReference type="GO" id="GO:0003712">
    <property type="term" value="F:transcription coregulator activity"/>
    <property type="evidence" value="ECO:0007669"/>
    <property type="project" value="InterPro"/>
</dbReference>
<dbReference type="Pfam" id="PF06179">
    <property type="entry name" value="Med22"/>
    <property type="match status" value="1"/>
</dbReference>
<dbReference type="InParanoid" id="I2H9V7"/>
<dbReference type="KEGG" id="tbl:TBLA_0J01640"/>
<dbReference type="GO" id="GO:0051123">
    <property type="term" value="P:RNA polymerase II preinitiation complex assembly"/>
    <property type="evidence" value="ECO:0007669"/>
    <property type="project" value="EnsemblFungi"/>
</dbReference>
<evidence type="ECO:0000256" key="1">
    <source>
        <dbReference type="ARBA" id="ARBA00004123"/>
    </source>
</evidence>
<dbReference type="InterPro" id="IPR009332">
    <property type="entry name" value="Med22"/>
</dbReference>
<sequence length="135" mass="15203">MSNQVLKERLNQTIELISTRLEELIKLAAIGTLNLEEEEENSYGSNNSSNAGTNSNSNLLVENNSEINIATTSLSMVNTQTMQLIKGIEDLLVLSRNIKEKWLLTQIPKDEEENELDYEMVEQLLDGCMNELIGE</sequence>
<keyword evidence="3" id="KW-0805">Transcription regulation</keyword>
<dbReference type="HOGENOM" id="CLU_130571_0_0_1"/>
<evidence type="ECO:0008006" key="9">
    <source>
        <dbReference type="Google" id="ProtNLM"/>
    </source>
</evidence>
<evidence type="ECO:0000313" key="8">
    <source>
        <dbReference type="Proteomes" id="UP000002866"/>
    </source>
</evidence>
<gene>
    <name evidence="7" type="primary">TBLA0J01640</name>
    <name evidence="7" type="ORF">TBLA_0J01640</name>
</gene>
<dbReference type="Proteomes" id="UP000002866">
    <property type="component" value="Chromosome 10"/>
</dbReference>
<dbReference type="EMBL" id="HE806325">
    <property type="protein sequence ID" value="CCH63159.1"/>
    <property type="molecule type" value="Genomic_DNA"/>
</dbReference>
<name>I2H9V7_HENB6</name>
<evidence type="ECO:0000256" key="5">
    <source>
        <dbReference type="ARBA" id="ARBA00023242"/>
    </source>
</evidence>
<dbReference type="OrthoDB" id="203279at2759"/>
<keyword evidence="5" id="KW-0539">Nucleus</keyword>
<organism evidence="7 8">
    <name type="scientific">Henningerozyma blattae (strain ATCC 34711 / CBS 6284 / DSM 70876 / NBRC 10599 / NRRL Y-10934 / UCD 77-7)</name>
    <name type="common">Yeast</name>
    <name type="synonym">Tetrapisispora blattae</name>
    <dbReference type="NCBI Taxonomy" id="1071380"/>
    <lineage>
        <taxon>Eukaryota</taxon>
        <taxon>Fungi</taxon>
        <taxon>Dikarya</taxon>
        <taxon>Ascomycota</taxon>
        <taxon>Saccharomycotina</taxon>
        <taxon>Saccharomycetes</taxon>
        <taxon>Saccharomycetales</taxon>
        <taxon>Saccharomycetaceae</taxon>
        <taxon>Henningerozyma</taxon>
    </lineage>
</organism>
<reference evidence="7 8" key="1">
    <citation type="journal article" date="2011" name="Proc. Natl. Acad. Sci. U.S.A.">
        <title>Evolutionary erosion of yeast sex chromosomes by mating-type switching accidents.</title>
        <authorList>
            <person name="Gordon J.L."/>
            <person name="Armisen D."/>
            <person name="Proux-Wera E."/>
            <person name="Oheigeartaigh S.S."/>
            <person name="Byrne K.P."/>
            <person name="Wolfe K.H."/>
        </authorList>
    </citation>
    <scope>NUCLEOTIDE SEQUENCE [LARGE SCALE GENOMIC DNA]</scope>
    <source>
        <strain evidence="8">ATCC 34711 / CBS 6284 / DSM 70876 / NBRC 10599 / NRRL Y-10934 / UCD 77-7</strain>
    </source>
</reference>
<dbReference type="AlphaFoldDB" id="I2H9V7"/>
<dbReference type="GeneID" id="14498341"/>
<dbReference type="FunCoup" id="I2H9V7">
    <property type="interactions" value="162"/>
</dbReference>
<comment type="subcellular location">
    <subcellularLocation>
        <location evidence="1">Nucleus</location>
    </subcellularLocation>
</comment>
<feature type="compositionally biased region" description="Low complexity" evidence="6">
    <location>
        <begin position="42"/>
        <end position="58"/>
    </location>
</feature>